<evidence type="ECO:0000313" key="1">
    <source>
        <dbReference type="EMBL" id="KIO18184.1"/>
    </source>
</evidence>
<reference evidence="2" key="2">
    <citation type="submission" date="2015-01" db="EMBL/GenBank/DDBJ databases">
        <title>Evolutionary Origins and Diversification of the Mycorrhizal Mutualists.</title>
        <authorList>
            <consortium name="DOE Joint Genome Institute"/>
            <consortium name="Mycorrhizal Genomics Consortium"/>
            <person name="Kohler A."/>
            <person name="Kuo A."/>
            <person name="Nagy L.G."/>
            <person name="Floudas D."/>
            <person name="Copeland A."/>
            <person name="Barry K.W."/>
            <person name="Cichocki N."/>
            <person name="Veneault-Fourrey C."/>
            <person name="LaButti K."/>
            <person name="Lindquist E.A."/>
            <person name="Lipzen A."/>
            <person name="Lundell T."/>
            <person name="Morin E."/>
            <person name="Murat C."/>
            <person name="Riley R."/>
            <person name="Ohm R."/>
            <person name="Sun H."/>
            <person name="Tunlid A."/>
            <person name="Henrissat B."/>
            <person name="Grigoriev I.V."/>
            <person name="Hibbett D.S."/>
            <person name="Martin F."/>
        </authorList>
    </citation>
    <scope>NUCLEOTIDE SEQUENCE [LARGE SCALE GENOMIC DNA]</scope>
    <source>
        <strain evidence="2">MUT 4182</strain>
    </source>
</reference>
<keyword evidence="2" id="KW-1185">Reference proteome</keyword>
<name>A0A0C3Q5A8_9AGAM</name>
<proteinExistence type="predicted"/>
<accession>A0A0C3Q5A8</accession>
<evidence type="ECO:0000313" key="2">
    <source>
        <dbReference type="Proteomes" id="UP000054248"/>
    </source>
</evidence>
<dbReference type="AlphaFoldDB" id="A0A0C3Q5A8"/>
<dbReference type="Proteomes" id="UP000054248">
    <property type="component" value="Unassembled WGS sequence"/>
</dbReference>
<dbReference type="HOGENOM" id="CLU_2293773_0_0_1"/>
<protein>
    <submittedName>
        <fullName evidence="1">Uncharacterized protein</fullName>
    </submittedName>
</protein>
<organism evidence="1 2">
    <name type="scientific">Tulasnella calospora MUT 4182</name>
    <dbReference type="NCBI Taxonomy" id="1051891"/>
    <lineage>
        <taxon>Eukaryota</taxon>
        <taxon>Fungi</taxon>
        <taxon>Dikarya</taxon>
        <taxon>Basidiomycota</taxon>
        <taxon>Agaricomycotina</taxon>
        <taxon>Agaricomycetes</taxon>
        <taxon>Cantharellales</taxon>
        <taxon>Tulasnellaceae</taxon>
        <taxon>Tulasnella</taxon>
    </lineage>
</organism>
<gene>
    <name evidence="1" type="ORF">M407DRAFT_246549</name>
</gene>
<dbReference type="EMBL" id="KN823306">
    <property type="protein sequence ID" value="KIO18184.1"/>
    <property type="molecule type" value="Genomic_DNA"/>
</dbReference>
<dbReference type="OrthoDB" id="6020543at2759"/>
<reference evidence="1 2" key="1">
    <citation type="submission" date="2014-04" db="EMBL/GenBank/DDBJ databases">
        <authorList>
            <consortium name="DOE Joint Genome Institute"/>
            <person name="Kuo A."/>
            <person name="Girlanda M."/>
            <person name="Perotto S."/>
            <person name="Kohler A."/>
            <person name="Nagy L.G."/>
            <person name="Floudas D."/>
            <person name="Copeland A."/>
            <person name="Barry K.W."/>
            <person name="Cichocki N."/>
            <person name="Veneault-Fourrey C."/>
            <person name="LaButti K."/>
            <person name="Lindquist E.A."/>
            <person name="Lipzen A."/>
            <person name="Lundell T."/>
            <person name="Morin E."/>
            <person name="Murat C."/>
            <person name="Sun H."/>
            <person name="Tunlid A."/>
            <person name="Henrissat B."/>
            <person name="Grigoriev I.V."/>
            <person name="Hibbett D.S."/>
            <person name="Martin F."/>
            <person name="Nordberg H.P."/>
            <person name="Cantor M.N."/>
            <person name="Hua S.X."/>
        </authorList>
    </citation>
    <scope>NUCLEOTIDE SEQUENCE [LARGE SCALE GENOMIC DNA]</scope>
    <source>
        <strain evidence="1 2">MUT 4182</strain>
    </source>
</reference>
<sequence length="101" mass="11375">METFRIILIPELARIPRDVRMAHIGYFVNHHGVSGDICFLNELVGIVRSRNMSEPDVTSIRGVKAAFGRMSREAKRELESLVSDVELYAVTVAGDDETGRW</sequence>